<evidence type="ECO:0000256" key="1">
    <source>
        <dbReference type="ARBA" id="ARBA00009162"/>
    </source>
</evidence>
<feature type="non-terminal residue" evidence="9">
    <location>
        <position position="1"/>
    </location>
</feature>
<gene>
    <name evidence="9" type="ORF">Z043_109407</name>
</gene>
<dbReference type="InterPro" id="IPR001811">
    <property type="entry name" value="Chemokine_IL8-like_dom"/>
</dbReference>
<feature type="compositionally biased region" description="Low complexity" evidence="6">
    <location>
        <begin position="424"/>
        <end position="434"/>
    </location>
</feature>
<dbReference type="Pfam" id="PF08212">
    <property type="entry name" value="Lipocalin_2"/>
    <property type="match status" value="1"/>
</dbReference>
<comment type="similarity">
    <text evidence="1">Belongs to the CSN9 family.</text>
</comment>
<evidence type="ECO:0000256" key="4">
    <source>
        <dbReference type="ARBA" id="ARBA00022790"/>
    </source>
</evidence>
<dbReference type="GO" id="GO:0031409">
    <property type="term" value="F:pigment binding"/>
    <property type="evidence" value="ECO:0007669"/>
    <property type="project" value="InterPro"/>
</dbReference>
<dbReference type="PANTHER" id="PTHR10612">
    <property type="entry name" value="APOLIPOPROTEIN D"/>
    <property type="match status" value="1"/>
</dbReference>
<feature type="domain" description="Chemokine interleukin-8-like" evidence="7">
    <location>
        <begin position="223"/>
        <end position="278"/>
    </location>
</feature>
<dbReference type="InterPro" id="IPR029391">
    <property type="entry name" value="CSN9_metazoa"/>
</dbReference>
<dbReference type="AlphaFoldDB" id="A0A0P7UC44"/>
<dbReference type="InterPro" id="IPR012674">
    <property type="entry name" value="Calycin"/>
</dbReference>
<keyword evidence="4" id="KW-0736">Signalosome</keyword>
<dbReference type="SUPFAM" id="SSF50814">
    <property type="entry name" value="Lipocalins"/>
    <property type="match status" value="1"/>
</dbReference>
<dbReference type="SUPFAM" id="SSF54117">
    <property type="entry name" value="Interleukin 8-like chemokines"/>
    <property type="match status" value="2"/>
</dbReference>
<dbReference type="GO" id="GO:0000302">
    <property type="term" value="P:response to reactive oxygen species"/>
    <property type="evidence" value="ECO:0007669"/>
    <property type="project" value="TreeGrafter"/>
</dbReference>
<feature type="compositionally biased region" description="Polar residues" evidence="6">
    <location>
        <begin position="448"/>
        <end position="458"/>
    </location>
</feature>
<evidence type="ECO:0000313" key="10">
    <source>
        <dbReference type="Proteomes" id="UP000034805"/>
    </source>
</evidence>
<dbReference type="Gene3D" id="2.40.50.40">
    <property type="match status" value="2"/>
</dbReference>
<dbReference type="Pfam" id="PF15004">
    <property type="entry name" value="MYEOV2"/>
    <property type="match status" value="1"/>
</dbReference>
<evidence type="ECO:0000313" key="9">
    <source>
        <dbReference type="EMBL" id="KPP71659.1"/>
    </source>
</evidence>
<dbReference type="PANTHER" id="PTHR10612:SF34">
    <property type="entry name" value="APOLIPOPROTEIN D"/>
    <property type="match status" value="1"/>
</dbReference>
<dbReference type="Gene3D" id="2.40.128.20">
    <property type="match status" value="1"/>
</dbReference>
<dbReference type="InterPro" id="IPR036048">
    <property type="entry name" value="Interleukin_8-like_sf"/>
</dbReference>
<organism evidence="9 10">
    <name type="scientific">Scleropages formosus</name>
    <name type="common">Asian bonytongue</name>
    <name type="synonym">Osteoglossum formosum</name>
    <dbReference type="NCBI Taxonomy" id="113540"/>
    <lineage>
        <taxon>Eukaryota</taxon>
        <taxon>Metazoa</taxon>
        <taxon>Chordata</taxon>
        <taxon>Craniata</taxon>
        <taxon>Vertebrata</taxon>
        <taxon>Euteleostomi</taxon>
        <taxon>Actinopterygii</taxon>
        <taxon>Neopterygii</taxon>
        <taxon>Teleostei</taxon>
        <taxon>Osteoglossocephala</taxon>
        <taxon>Osteoglossomorpha</taxon>
        <taxon>Osteoglossiformes</taxon>
        <taxon>Osteoglossidae</taxon>
        <taxon>Scleropages</taxon>
    </lineage>
</organism>
<feature type="domain" description="Chemokine interleukin-8-like" evidence="7">
    <location>
        <begin position="338"/>
        <end position="392"/>
    </location>
</feature>
<name>A0A0P7UC44_SCLFO</name>
<dbReference type="EMBL" id="JARO02002893">
    <property type="protein sequence ID" value="KPP71659.1"/>
    <property type="molecule type" value="Genomic_DNA"/>
</dbReference>
<dbReference type="PRINTS" id="PR01273">
    <property type="entry name" value="INVTBRTCOLOR"/>
</dbReference>
<dbReference type="GO" id="GO:0005737">
    <property type="term" value="C:cytoplasm"/>
    <property type="evidence" value="ECO:0007669"/>
    <property type="project" value="TreeGrafter"/>
</dbReference>
<reference evidence="9 10" key="1">
    <citation type="submission" date="2015-08" db="EMBL/GenBank/DDBJ databases">
        <title>The genome of the Asian arowana (Scleropages formosus).</title>
        <authorList>
            <person name="Tan M.H."/>
            <person name="Gan H.M."/>
            <person name="Croft L.J."/>
            <person name="Austin C.M."/>
        </authorList>
    </citation>
    <scope>NUCLEOTIDE SEQUENCE [LARGE SCALE GENOMIC DNA]</scope>
    <source>
        <strain evidence="9">Aro1</strain>
    </source>
</reference>
<feature type="domain" description="Lipocalin/cytosolic fatty-acid binding" evidence="8">
    <location>
        <begin position="29"/>
        <end position="150"/>
    </location>
</feature>
<feature type="region of interest" description="Disordered" evidence="6">
    <location>
        <begin position="424"/>
        <end position="474"/>
    </location>
</feature>
<sequence>FLPVIKGQAFRWGPWGPCPEPAVQSKFTLCRFFGKWYEIEKLPGFFETGKCTEVSYSLRADRTIAVLKMRVICSRKELVIRMSWFRPISDAQVLLNFLSANPYRPYWVLSTDYTTSAVLYSCIDILRIFHVEYAWILGRGRSLPEQTVNASKEILLGSNTDAGGSTGLLMDLAANEKAVHPDFFNAVMSRCQMFIKSAALLSLVMLFLTHASTVPIKVTEEYECCTATSNRPITTPITGCWFQKAEGSCVNAVILSSEGQEYCISLTSSWVRFKIKELRRELVTGEGLPGLLGVPPPRMAVPASSRLHHVTDPMELFALMVTVTLAMTATADGEKVVSCCKTVSGKEFTGSITGYRLQERKLPCVKAVIFETKGQLMCSYWRAPWVRRKIEEFKRAQRNRVSATPSSTAPSTVQLSSLTSASFRSSAPESFASRSRSRESASLRPTVFQPSVPDSSTAPPDHINPLPSDKTSTH</sequence>
<evidence type="ECO:0000256" key="3">
    <source>
        <dbReference type="ARBA" id="ARBA00022514"/>
    </source>
</evidence>
<evidence type="ECO:0000259" key="7">
    <source>
        <dbReference type="Pfam" id="PF00048"/>
    </source>
</evidence>
<accession>A0A0P7UC44</accession>
<evidence type="ECO:0000256" key="2">
    <source>
        <dbReference type="ARBA" id="ARBA00014874"/>
    </source>
</evidence>
<dbReference type="Pfam" id="PF00048">
    <property type="entry name" value="IL8"/>
    <property type="match status" value="2"/>
</dbReference>
<keyword evidence="5" id="KW-1015">Disulfide bond</keyword>
<dbReference type="GO" id="GO:0005615">
    <property type="term" value="C:extracellular space"/>
    <property type="evidence" value="ECO:0007669"/>
    <property type="project" value="UniProtKB-KW"/>
</dbReference>
<evidence type="ECO:0000259" key="8">
    <source>
        <dbReference type="Pfam" id="PF08212"/>
    </source>
</evidence>
<dbReference type="InterPro" id="IPR000566">
    <property type="entry name" value="Lipocln_cytosolic_FA-bd_dom"/>
</dbReference>
<keyword evidence="3" id="KW-0202">Cytokine</keyword>
<keyword evidence="9" id="KW-0449">Lipoprotein</keyword>
<comment type="caution">
    <text evidence="9">The sequence shown here is derived from an EMBL/GenBank/DDBJ whole genome shotgun (WGS) entry which is preliminary data.</text>
</comment>
<proteinExistence type="inferred from homology"/>
<dbReference type="GO" id="GO:0008180">
    <property type="term" value="C:COP9 signalosome"/>
    <property type="evidence" value="ECO:0007669"/>
    <property type="project" value="UniProtKB-KW"/>
</dbReference>
<protein>
    <recommendedName>
        <fullName evidence="2">COP9 signalosome complex subunit 9</fullName>
    </recommendedName>
</protein>
<evidence type="ECO:0000256" key="5">
    <source>
        <dbReference type="ARBA" id="ARBA00023157"/>
    </source>
</evidence>
<dbReference type="InterPro" id="IPR003057">
    <property type="entry name" value="Invtbrt_color"/>
</dbReference>
<evidence type="ECO:0000256" key="6">
    <source>
        <dbReference type="SAM" id="MobiDB-lite"/>
    </source>
</evidence>
<dbReference type="GO" id="GO:0006629">
    <property type="term" value="P:lipid metabolic process"/>
    <property type="evidence" value="ECO:0007669"/>
    <property type="project" value="TreeGrafter"/>
</dbReference>
<dbReference type="GO" id="GO:0006955">
    <property type="term" value="P:immune response"/>
    <property type="evidence" value="ECO:0007669"/>
    <property type="project" value="InterPro"/>
</dbReference>
<dbReference type="Proteomes" id="UP000034805">
    <property type="component" value="Unassembled WGS sequence"/>
</dbReference>
<dbReference type="GO" id="GO:0008009">
    <property type="term" value="F:chemokine activity"/>
    <property type="evidence" value="ECO:0007669"/>
    <property type="project" value="InterPro"/>
</dbReference>